<evidence type="ECO:0000313" key="1">
    <source>
        <dbReference type="EMBL" id="EYC08895.1"/>
    </source>
</evidence>
<evidence type="ECO:0000313" key="2">
    <source>
        <dbReference type="Proteomes" id="UP000024635"/>
    </source>
</evidence>
<keyword evidence="2" id="KW-1185">Reference proteome</keyword>
<dbReference type="Proteomes" id="UP000024635">
    <property type="component" value="Unassembled WGS sequence"/>
</dbReference>
<name>A0A016U1B0_9BILA</name>
<reference evidence="2" key="1">
    <citation type="journal article" date="2015" name="Nat. Genet.">
        <title>The genome and transcriptome of the zoonotic hookworm Ancylostoma ceylanicum identify infection-specific gene families.</title>
        <authorList>
            <person name="Schwarz E.M."/>
            <person name="Hu Y."/>
            <person name="Antoshechkin I."/>
            <person name="Miller M.M."/>
            <person name="Sternberg P.W."/>
            <person name="Aroian R.V."/>
        </authorList>
    </citation>
    <scope>NUCLEOTIDE SEQUENCE</scope>
    <source>
        <strain evidence="2">HY135</strain>
    </source>
</reference>
<comment type="caution">
    <text evidence="1">The sequence shown here is derived from an EMBL/GenBank/DDBJ whole genome shotgun (WGS) entry which is preliminary data.</text>
</comment>
<proteinExistence type="predicted"/>
<dbReference type="EMBL" id="JARK01001399">
    <property type="protein sequence ID" value="EYC08895.1"/>
    <property type="molecule type" value="Genomic_DNA"/>
</dbReference>
<protein>
    <submittedName>
        <fullName evidence="1">Uncharacterized protein</fullName>
    </submittedName>
</protein>
<gene>
    <name evidence="1" type="primary">Acey_s0063.g3418</name>
    <name evidence="1" type="ORF">Y032_0063g3418</name>
</gene>
<dbReference type="AlphaFoldDB" id="A0A016U1B0"/>
<sequence length="78" mass="8463">MASVIDFSVDYVTMRGAGCRSWFADLVLLGFAFINPTPGGREVGLILSTQNQVRVSVEALWGFLPVAYHGYGVGPDRI</sequence>
<accession>A0A016U1B0</accession>
<organism evidence="1 2">
    <name type="scientific">Ancylostoma ceylanicum</name>
    <dbReference type="NCBI Taxonomy" id="53326"/>
    <lineage>
        <taxon>Eukaryota</taxon>
        <taxon>Metazoa</taxon>
        <taxon>Ecdysozoa</taxon>
        <taxon>Nematoda</taxon>
        <taxon>Chromadorea</taxon>
        <taxon>Rhabditida</taxon>
        <taxon>Rhabditina</taxon>
        <taxon>Rhabditomorpha</taxon>
        <taxon>Strongyloidea</taxon>
        <taxon>Ancylostomatidae</taxon>
        <taxon>Ancylostomatinae</taxon>
        <taxon>Ancylostoma</taxon>
    </lineage>
</organism>